<evidence type="ECO:0000259" key="3">
    <source>
        <dbReference type="Pfam" id="PF13556"/>
    </source>
</evidence>
<feature type="domain" description="CdaR GGDEF-like" evidence="4">
    <location>
        <begin position="158"/>
        <end position="273"/>
    </location>
</feature>
<dbReference type="Pfam" id="PF07905">
    <property type="entry name" value="PucR"/>
    <property type="match status" value="1"/>
</dbReference>
<gene>
    <name evidence="5" type="ORF">LUCI_2521</name>
</gene>
<evidence type="ECO:0000259" key="4">
    <source>
        <dbReference type="Pfam" id="PF17853"/>
    </source>
</evidence>
<proteinExistence type="inferred from homology"/>
<dbReference type="InterPro" id="IPR041522">
    <property type="entry name" value="CdaR_GGDEF"/>
</dbReference>
<keyword evidence="6" id="KW-1185">Reference proteome</keyword>
<dbReference type="Pfam" id="PF17853">
    <property type="entry name" value="GGDEF_2"/>
    <property type="match status" value="1"/>
</dbReference>
<dbReference type="PANTHER" id="PTHR33744:SF1">
    <property type="entry name" value="DNA-BINDING TRANSCRIPTIONAL ACTIVATOR ADER"/>
    <property type="match status" value="1"/>
</dbReference>
<evidence type="ECO:0000259" key="2">
    <source>
        <dbReference type="Pfam" id="PF07905"/>
    </source>
</evidence>
<feature type="domain" description="PucR C-terminal helix-turn-helix" evidence="3">
    <location>
        <begin position="325"/>
        <end position="382"/>
    </location>
</feature>
<dbReference type="OrthoDB" id="143422at2"/>
<name>A0A498R8M2_9FIRM</name>
<reference evidence="5 6" key="1">
    <citation type="submission" date="2018-06" db="EMBL/GenBank/DDBJ databases">
        <authorList>
            <person name="Strepis N."/>
        </authorList>
    </citation>
    <scope>NUCLEOTIDE SEQUENCE [LARGE SCALE GENOMIC DNA]</scope>
    <source>
        <strain evidence="5">LUCI</strain>
    </source>
</reference>
<dbReference type="Gene3D" id="1.10.10.2840">
    <property type="entry name" value="PucR C-terminal helix-turn-helix domain"/>
    <property type="match status" value="1"/>
</dbReference>
<dbReference type="RefSeq" id="WP_122628210.1">
    <property type="nucleotide sequence ID" value="NZ_UPPP01000072.1"/>
</dbReference>
<protein>
    <recommendedName>
        <fullName evidence="7">PucR C-terminal helix-turn-helix domain-containing protein</fullName>
    </recommendedName>
</protein>
<dbReference type="InterPro" id="IPR051448">
    <property type="entry name" value="CdaR-like_regulators"/>
</dbReference>
<dbReference type="InterPro" id="IPR042070">
    <property type="entry name" value="PucR_C-HTH_sf"/>
</dbReference>
<dbReference type="Proteomes" id="UP000277811">
    <property type="component" value="Unassembled WGS sequence"/>
</dbReference>
<evidence type="ECO:0000313" key="6">
    <source>
        <dbReference type="Proteomes" id="UP000277811"/>
    </source>
</evidence>
<dbReference type="InterPro" id="IPR012914">
    <property type="entry name" value="PucR_dom"/>
</dbReference>
<evidence type="ECO:0000313" key="5">
    <source>
        <dbReference type="EMBL" id="VBB07277.1"/>
    </source>
</evidence>
<comment type="similarity">
    <text evidence="1">Belongs to the CdaR family.</text>
</comment>
<evidence type="ECO:0008006" key="7">
    <source>
        <dbReference type="Google" id="ProtNLM"/>
    </source>
</evidence>
<dbReference type="InterPro" id="IPR025736">
    <property type="entry name" value="PucR_C-HTH_dom"/>
</dbReference>
<evidence type="ECO:0000256" key="1">
    <source>
        <dbReference type="ARBA" id="ARBA00006754"/>
    </source>
</evidence>
<dbReference type="EMBL" id="UPPP01000072">
    <property type="protein sequence ID" value="VBB07277.1"/>
    <property type="molecule type" value="Genomic_DNA"/>
</dbReference>
<organism evidence="5 6">
    <name type="scientific">Lucifera butyrica</name>
    <dbReference type="NCBI Taxonomy" id="1351585"/>
    <lineage>
        <taxon>Bacteria</taxon>
        <taxon>Bacillati</taxon>
        <taxon>Bacillota</taxon>
        <taxon>Negativicutes</taxon>
        <taxon>Veillonellales</taxon>
        <taxon>Veillonellaceae</taxon>
        <taxon>Lucifera</taxon>
    </lineage>
</organism>
<dbReference type="PANTHER" id="PTHR33744">
    <property type="entry name" value="CARBOHYDRATE DIACID REGULATOR"/>
    <property type="match status" value="1"/>
</dbReference>
<dbReference type="Pfam" id="PF13556">
    <property type="entry name" value="HTH_30"/>
    <property type="match status" value="1"/>
</dbReference>
<accession>A0A498R8M2</accession>
<dbReference type="AlphaFoldDB" id="A0A498R8M2"/>
<feature type="domain" description="Purine catabolism PurC-like" evidence="2">
    <location>
        <begin position="17"/>
        <end position="126"/>
    </location>
</feature>
<sequence>MAISLGYIHSKAERIYSMRLIAGEGGLNHSVQWVHMLEDEAAATFLRGNELVFTTGIGHSGEDWLLPFAKGLVEHNAAGLVINIGPHIAQAPPKLIQFCQENDFPLFTIPWEIRLVDVTRYFCRFIIHREQKDLNISAAFKNAIFFPDKSSHYQVQLESNGFNPHWHYCAAVLSVQTDNDEIKEKLLIQIHAASEIILHHLAEHFCTFIENKQLIIIFAAVKEDTLENCLQQILHHYEQKKQPYQCHIGIGQNKSGLLLLSKSYKQAISVLRLAQKNKNTKTYYNDIGIYKILLSSGDINVLYEIYNDTLGVLVDYDAANKTDYVNTLKCYLENDASVQTVAQKTFVHRNTINYKLKKIREIMRCPINSVEDRLRILLAYKIKDIL</sequence>